<dbReference type="PANTHER" id="PTHR30154:SF53">
    <property type="entry name" value="HTH-TYPE TRANSCRIPTIONAL REGULATOR LRPC"/>
    <property type="match status" value="1"/>
</dbReference>
<gene>
    <name evidence="5" type="primary">lrp_27</name>
    <name evidence="5" type="ORF">SDC9_209487</name>
</gene>
<dbReference type="Pfam" id="PF13412">
    <property type="entry name" value="HTH_24"/>
    <property type="match status" value="1"/>
</dbReference>
<dbReference type="CDD" id="cd00090">
    <property type="entry name" value="HTH_ARSR"/>
    <property type="match status" value="1"/>
</dbReference>
<dbReference type="GO" id="GO:0005829">
    <property type="term" value="C:cytosol"/>
    <property type="evidence" value="ECO:0007669"/>
    <property type="project" value="TreeGrafter"/>
</dbReference>
<evidence type="ECO:0000256" key="1">
    <source>
        <dbReference type="ARBA" id="ARBA00023015"/>
    </source>
</evidence>
<dbReference type="PROSITE" id="PS50956">
    <property type="entry name" value="HTH_ASNC_2"/>
    <property type="match status" value="1"/>
</dbReference>
<dbReference type="Pfam" id="PF01037">
    <property type="entry name" value="AsnC_trans_reg"/>
    <property type="match status" value="1"/>
</dbReference>
<dbReference type="Gene3D" id="3.30.70.920">
    <property type="match status" value="1"/>
</dbReference>
<dbReference type="PANTHER" id="PTHR30154">
    <property type="entry name" value="LEUCINE-RESPONSIVE REGULATORY PROTEIN"/>
    <property type="match status" value="1"/>
</dbReference>
<dbReference type="InterPro" id="IPR019888">
    <property type="entry name" value="Tscrpt_reg_AsnC-like"/>
</dbReference>
<evidence type="ECO:0000256" key="3">
    <source>
        <dbReference type="ARBA" id="ARBA00023163"/>
    </source>
</evidence>
<dbReference type="InterPro" id="IPR000485">
    <property type="entry name" value="AsnC-type_HTH_dom"/>
</dbReference>
<dbReference type="InterPro" id="IPR036388">
    <property type="entry name" value="WH-like_DNA-bd_sf"/>
</dbReference>
<dbReference type="InterPro" id="IPR011991">
    <property type="entry name" value="ArsR-like_HTH"/>
</dbReference>
<dbReference type="AlphaFoldDB" id="A0A645JDF6"/>
<dbReference type="GO" id="GO:0043565">
    <property type="term" value="F:sequence-specific DNA binding"/>
    <property type="evidence" value="ECO:0007669"/>
    <property type="project" value="InterPro"/>
</dbReference>
<evidence type="ECO:0000313" key="5">
    <source>
        <dbReference type="EMBL" id="MPN61745.1"/>
    </source>
</evidence>
<dbReference type="SMART" id="SM00344">
    <property type="entry name" value="HTH_ASNC"/>
    <property type="match status" value="1"/>
</dbReference>
<dbReference type="SUPFAM" id="SSF54909">
    <property type="entry name" value="Dimeric alpha+beta barrel"/>
    <property type="match status" value="1"/>
</dbReference>
<sequence length="152" mass="17200">MDDIDVRILKCLKANARENASVISEKVSMSVSAVIERIRKLENSGLIRQHTTIIDPQKAGKDVTAFISVSLEHPKYIDRFTSFVRENREILECHYVTGDFDFFLKVVTDTTHSLERLLNAVKSVSGVMSTHTVVILSTMKNEYSVDPDELLK</sequence>
<organism evidence="5">
    <name type="scientific">bioreactor metagenome</name>
    <dbReference type="NCBI Taxonomy" id="1076179"/>
    <lineage>
        <taxon>unclassified sequences</taxon>
        <taxon>metagenomes</taxon>
        <taxon>ecological metagenomes</taxon>
    </lineage>
</organism>
<feature type="domain" description="HTH asnC-type" evidence="4">
    <location>
        <begin position="1"/>
        <end position="62"/>
    </location>
</feature>
<comment type="caution">
    <text evidence="5">The sequence shown here is derived from an EMBL/GenBank/DDBJ whole genome shotgun (WGS) entry which is preliminary data.</text>
</comment>
<dbReference type="PRINTS" id="PR00033">
    <property type="entry name" value="HTHASNC"/>
</dbReference>
<proteinExistence type="predicted"/>
<keyword evidence="3" id="KW-0804">Transcription</keyword>
<reference evidence="5" key="1">
    <citation type="submission" date="2019-08" db="EMBL/GenBank/DDBJ databases">
        <authorList>
            <person name="Kucharzyk K."/>
            <person name="Murdoch R.W."/>
            <person name="Higgins S."/>
            <person name="Loffler F."/>
        </authorList>
    </citation>
    <scope>NUCLEOTIDE SEQUENCE</scope>
</reference>
<evidence type="ECO:0000259" key="4">
    <source>
        <dbReference type="PROSITE" id="PS50956"/>
    </source>
</evidence>
<dbReference type="GO" id="GO:0043200">
    <property type="term" value="P:response to amino acid"/>
    <property type="evidence" value="ECO:0007669"/>
    <property type="project" value="TreeGrafter"/>
</dbReference>
<name>A0A645JDF6_9ZZZZ</name>
<dbReference type="SUPFAM" id="SSF46785">
    <property type="entry name" value="Winged helix' DNA-binding domain"/>
    <property type="match status" value="1"/>
</dbReference>
<dbReference type="EMBL" id="VSSQ01138778">
    <property type="protein sequence ID" value="MPN61745.1"/>
    <property type="molecule type" value="Genomic_DNA"/>
</dbReference>
<dbReference type="InterPro" id="IPR036390">
    <property type="entry name" value="WH_DNA-bd_sf"/>
</dbReference>
<dbReference type="Gene3D" id="1.10.10.10">
    <property type="entry name" value="Winged helix-like DNA-binding domain superfamily/Winged helix DNA-binding domain"/>
    <property type="match status" value="1"/>
</dbReference>
<keyword evidence="1" id="KW-0805">Transcription regulation</keyword>
<protein>
    <submittedName>
        <fullName evidence="5">Leucine-responsive regulatory protein</fullName>
    </submittedName>
</protein>
<dbReference type="InterPro" id="IPR011008">
    <property type="entry name" value="Dimeric_a/b-barrel"/>
</dbReference>
<dbReference type="InterPro" id="IPR019887">
    <property type="entry name" value="Tscrpt_reg_AsnC/Lrp_C"/>
</dbReference>
<accession>A0A645JDF6</accession>
<keyword evidence="2" id="KW-0238">DNA-binding</keyword>
<evidence type="ECO:0000256" key="2">
    <source>
        <dbReference type="ARBA" id="ARBA00023125"/>
    </source>
</evidence>